<dbReference type="InterPro" id="IPR011006">
    <property type="entry name" value="CheY-like_superfamily"/>
</dbReference>
<evidence type="ECO:0000256" key="6">
    <source>
        <dbReference type="ARBA" id="ARBA00023163"/>
    </source>
</evidence>
<dbReference type="Gene3D" id="3.40.50.2300">
    <property type="match status" value="1"/>
</dbReference>
<dbReference type="GO" id="GO:0000160">
    <property type="term" value="P:phosphorelay signal transduction system"/>
    <property type="evidence" value="ECO:0007669"/>
    <property type="project" value="InterPro"/>
</dbReference>
<dbReference type="EMBL" id="FMXO01000006">
    <property type="protein sequence ID" value="SDB27141.1"/>
    <property type="molecule type" value="Genomic_DNA"/>
</dbReference>
<evidence type="ECO:0000259" key="8">
    <source>
        <dbReference type="PROSITE" id="PS50045"/>
    </source>
</evidence>
<dbReference type="RefSeq" id="WP_092118930.1">
    <property type="nucleotide sequence ID" value="NZ_FMXO01000006.1"/>
</dbReference>
<reference evidence="10 11" key="1">
    <citation type="submission" date="2016-10" db="EMBL/GenBank/DDBJ databases">
        <authorList>
            <person name="de Groot N.N."/>
        </authorList>
    </citation>
    <scope>NUCLEOTIDE SEQUENCE [LARGE SCALE GENOMIC DNA]</scope>
    <source>
        <strain evidence="10 11">ASO4-2</strain>
    </source>
</reference>
<keyword evidence="4 10" id="KW-0238">DNA-binding</keyword>
<dbReference type="Gene3D" id="3.40.50.300">
    <property type="entry name" value="P-loop containing nucleotide triphosphate hydrolases"/>
    <property type="match status" value="1"/>
</dbReference>
<dbReference type="InterPro" id="IPR027417">
    <property type="entry name" value="P-loop_NTPase"/>
</dbReference>
<proteinExistence type="predicted"/>
<organism evidence="10 11">
    <name type="scientific">Desulfonatronum thiosulfatophilum</name>
    <dbReference type="NCBI Taxonomy" id="617002"/>
    <lineage>
        <taxon>Bacteria</taxon>
        <taxon>Pseudomonadati</taxon>
        <taxon>Thermodesulfobacteriota</taxon>
        <taxon>Desulfovibrionia</taxon>
        <taxon>Desulfovibrionales</taxon>
        <taxon>Desulfonatronaceae</taxon>
        <taxon>Desulfonatronum</taxon>
    </lineage>
</organism>
<dbReference type="SMART" id="SM00382">
    <property type="entry name" value="AAA"/>
    <property type="match status" value="1"/>
</dbReference>
<dbReference type="SUPFAM" id="SSF52172">
    <property type="entry name" value="CheY-like"/>
    <property type="match status" value="1"/>
</dbReference>
<dbReference type="InterPro" id="IPR002078">
    <property type="entry name" value="Sigma_54_int"/>
</dbReference>
<evidence type="ECO:0000256" key="1">
    <source>
        <dbReference type="ARBA" id="ARBA00022741"/>
    </source>
</evidence>
<evidence type="ECO:0000256" key="4">
    <source>
        <dbReference type="ARBA" id="ARBA00023125"/>
    </source>
</evidence>
<keyword evidence="2" id="KW-0067">ATP-binding</keyword>
<protein>
    <submittedName>
        <fullName evidence="10">DNA-binding transcriptional response regulator, NtrC family, contains REC, AAA-type ATPase, and a Fis-type DNA-binding domains</fullName>
    </submittedName>
</protein>
<dbReference type="InterPro" id="IPR002197">
    <property type="entry name" value="HTH_Fis"/>
</dbReference>
<dbReference type="GO" id="GO:0006355">
    <property type="term" value="P:regulation of DNA-templated transcription"/>
    <property type="evidence" value="ECO:0007669"/>
    <property type="project" value="InterPro"/>
</dbReference>
<sequence>MKRILLASNDPACLKVVNEAFAPDCKVDAVVSKGQLQDKVSRKEYDFVMVDIGYLDIQPDKTVADYCKDLQCFWRNNPHAEIIVLTPPERIREAVFVVKAGAGNYLTYPLNKDELLFVMESLYESLKVQSELDHFRDEAMVGGLLRMSEMRSSAMRKVSEKVQLVAKSNATVLLSGETGTGKGVIARSIHSQSARTQGPFIGVHCGAIPETLIESELFGHEKGSFTGAVRRKLGKFELGAGGTVFLDEISTISPAMQIKLLQVLQDKVFQRVGGERDIRLEARIIAASNVDLKSLSVQGLFRTDLFYRLNVFPIEIPPLRERREDIPLLVEHFLRQLNKLHVKEIHGVHPSVLSVLDRYEWPGNVRELENIIERAFLLERSHVLTPESFPQEMLEGPGQGVTFSLDISQPLSEVRRLALDNVERSYLKALLTKNRGSIKQSASHIGITPRQMHNLMNRHGLRKEDFKSGLSAE</sequence>
<evidence type="ECO:0000313" key="11">
    <source>
        <dbReference type="Proteomes" id="UP000198771"/>
    </source>
</evidence>
<evidence type="ECO:0000256" key="5">
    <source>
        <dbReference type="ARBA" id="ARBA00023159"/>
    </source>
</evidence>
<dbReference type="InterPro" id="IPR001789">
    <property type="entry name" value="Sig_transdc_resp-reg_receiver"/>
</dbReference>
<dbReference type="Gene3D" id="1.10.8.60">
    <property type="match status" value="1"/>
</dbReference>
<dbReference type="Pfam" id="PF25601">
    <property type="entry name" value="AAA_lid_14"/>
    <property type="match status" value="1"/>
</dbReference>
<dbReference type="InterPro" id="IPR009057">
    <property type="entry name" value="Homeodomain-like_sf"/>
</dbReference>
<dbReference type="OrthoDB" id="9763792at2"/>
<dbReference type="Proteomes" id="UP000198771">
    <property type="component" value="Unassembled WGS sequence"/>
</dbReference>
<dbReference type="PROSITE" id="PS00675">
    <property type="entry name" value="SIGMA54_INTERACT_1"/>
    <property type="match status" value="1"/>
</dbReference>
<dbReference type="PANTHER" id="PTHR32071">
    <property type="entry name" value="TRANSCRIPTIONAL REGULATORY PROTEIN"/>
    <property type="match status" value="1"/>
</dbReference>
<evidence type="ECO:0000256" key="2">
    <source>
        <dbReference type="ARBA" id="ARBA00022840"/>
    </source>
</evidence>
<dbReference type="InterPro" id="IPR003593">
    <property type="entry name" value="AAA+_ATPase"/>
</dbReference>
<dbReference type="InterPro" id="IPR025944">
    <property type="entry name" value="Sigma_54_int_dom_CS"/>
</dbReference>
<dbReference type="Pfam" id="PF00158">
    <property type="entry name" value="Sigma54_activat"/>
    <property type="match status" value="1"/>
</dbReference>
<dbReference type="PROSITE" id="PS00688">
    <property type="entry name" value="SIGMA54_INTERACT_3"/>
    <property type="match status" value="1"/>
</dbReference>
<accession>A0A1G6C2P5</accession>
<feature type="domain" description="Sigma-54 factor interaction" evidence="8">
    <location>
        <begin position="151"/>
        <end position="377"/>
    </location>
</feature>
<evidence type="ECO:0000256" key="3">
    <source>
        <dbReference type="ARBA" id="ARBA00023015"/>
    </source>
</evidence>
<dbReference type="STRING" id="617002.SAMN05660653_01315"/>
<keyword evidence="3" id="KW-0805">Transcription regulation</keyword>
<dbReference type="PROSITE" id="PS50045">
    <property type="entry name" value="SIGMA54_INTERACT_4"/>
    <property type="match status" value="1"/>
</dbReference>
<dbReference type="Pfam" id="PF02954">
    <property type="entry name" value="HTH_8"/>
    <property type="match status" value="1"/>
</dbReference>
<evidence type="ECO:0000256" key="7">
    <source>
        <dbReference type="PROSITE-ProRule" id="PRU00169"/>
    </source>
</evidence>
<dbReference type="InterPro" id="IPR058031">
    <property type="entry name" value="AAA_lid_NorR"/>
</dbReference>
<name>A0A1G6C2P5_9BACT</name>
<dbReference type="SUPFAM" id="SSF46689">
    <property type="entry name" value="Homeodomain-like"/>
    <property type="match status" value="1"/>
</dbReference>
<dbReference type="CDD" id="cd00009">
    <property type="entry name" value="AAA"/>
    <property type="match status" value="1"/>
</dbReference>
<dbReference type="GO" id="GO:0005524">
    <property type="term" value="F:ATP binding"/>
    <property type="evidence" value="ECO:0007669"/>
    <property type="project" value="UniProtKB-KW"/>
</dbReference>
<dbReference type="PROSITE" id="PS50110">
    <property type="entry name" value="RESPONSE_REGULATORY"/>
    <property type="match status" value="1"/>
</dbReference>
<dbReference type="Gene3D" id="1.10.10.60">
    <property type="entry name" value="Homeodomain-like"/>
    <property type="match status" value="1"/>
</dbReference>
<feature type="domain" description="Response regulatory" evidence="9">
    <location>
        <begin position="3"/>
        <end position="123"/>
    </location>
</feature>
<dbReference type="GO" id="GO:0003677">
    <property type="term" value="F:DNA binding"/>
    <property type="evidence" value="ECO:0007669"/>
    <property type="project" value="UniProtKB-KW"/>
</dbReference>
<keyword evidence="11" id="KW-1185">Reference proteome</keyword>
<gene>
    <name evidence="10" type="ORF">SAMN05660653_01315</name>
</gene>
<keyword evidence="7" id="KW-0597">Phosphoprotein</keyword>
<dbReference type="SUPFAM" id="SSF52540">
    <property type="entry name" value="P-loop containing nucleoside triphosphate hydrolases"/>
    <property type="match status" value="1"/>
</dbReference>
<dbReference type="AlphaFoldDB" id="A0A1G6C2P5"/>
<keyword evidence="6" id="KW-0804">Transcription</keyword>
<dbReference type="FunFam" id="3.40.50.300:FF:000006">
    <property type="entry name" value="DNA-binding transcriptional regulator NtrC"/>
    <property type="match status" value="1"/>
</dbReference>
<evidence type="ECO:0000313" key="10">
    <source>
        <dbReference type="EMBL" id="SDB27141.1"/>
    </source>
</evidence>
<dbReference type="InterPro" id="IPR025662">
    <property type="entry name" value="Sigma_54_int_dom_ATP-bd_1"/>
</dbReference>
<dbReference type="PANTHER" id="PTHR32071:SF122">
    <property type="entry name" value="SIGMA FACTOR"/>
    <property type="match status" value="1"/>
</dbReference>
<dbReference type="FunFam" id="1.10.8.60:FF:000014">
    <property type="entry name" value="DNA-binding transcriptional regulator NtrC"/>
    <property type="match status" value="1"/>
</dbReference>
<evidence type="ECO:0000259" key="9">
    <source>
        <dbReference type="PROSITE" id="PS50110"/>
    </source>
</evidence>
<keyword evidence="1" id="KW-0547">Nucleotide-binding</keyword>
<keyword evidence="5" id="KW-0010">Activator</keyword>
<feature type="modified residue" description="4-aspartylphosphate" evidence="7">
    <location>
        <position position="51"/>
    </location>
</feature>